<sequence length="53" mass="6054">MDKPFTDDLTQSEDLVIKKLQEKANYIDGNYHIPQQMFGNYIKAVTTFSDLGA</sequence>
<keyword evidence="2" id="KW-1185">Reference proteome</keyword>
<dbReference type="Proteomes" id="UP000640930">
    <property type="component" value="Unassembled WGS sequence"/>
</dbReference>
<evidence type="ECO:0000313" key="1">
    <source>
        <dbReference type="EMBL" id="MBD8028516.1"/>
    </source>
</evidence>
<protein>
    <submittedName>
        <fullName evidence="1">Uncharacterized protein</fullName>
    </submittedName>
</protein>
<reference evidence="1 2" key="1">
    <citation type="submission" date="2020-08" db="EMBL/GenBank/DDBJ databases">
        <title>A Genomic Blueprint of the Chicken Gut Microbiome.</title>
        <authorList>
            <person name="Gilroy R."/>
            <person name="Ravi A."/>
            <person name="Getino M."/>
            <person name="Pursley I."/>
            <person name="Horton D.L."/>
            <person name="Alikhan N.-F."/>
            <person name="Baker D."/>
            <person name="Gharbi K."/>
            <person name="Hall N."/>
            <person name="Watson M."/>
            <person name="Adriaenssens E.M."/>
            <person name="Foster-Nyarko E."/>
            <person name="Jarju S."/>
            <person name="Secka A."/>
            <person name="Antonio M."/>
            <person name="Oren A."/>
            <person name="Chaudhuri R."/>
            <person name="La Ragione R.M."/>
            <person name="Hildebrand F."/>
            <person name="Pallen M.J."/>
        </authorList>
    </citation>
    <scope>NUCLEOTIDE SEQUENCE [LARGE SCALE GENOMIC DNA]</scope>
    <source>
        <strain evidence="1 2">Re31</strain>
    </source>
</reference>
<name>A0ABR8XH15_9BACL</name>
<comment type="caution">
    <text evidence="1">The sequence shown here is derived from an EMBL/GenBank/DDBJ whole genome shotgun (WGS) entry which is preliminary data.</text>
</comment>
<dbReference type="EMBL" id="JACSQA010000043">
    <property type="protein sequence ID" value="MBD8028516.1"/>
    <property type="molecule type" value="Genomic_DNA"/>
</dbReference>
<proteinExistence type="predicted"/>
<dbReference type="RefSeq" id="WP_191708916.1">
    <property type="nucleotide sequence ID" value="NZ_JACSQA010000043.1"/>
</dbReference>
<organism evidence="1 2">
    <name type="scientific">Ureibacillus galli</name>
    <dbReference type="NCBI Taxonomy" id="2762222"/>
    <lineage>
        <taxon>Bacteria</taxon>
        <taxon>Bacillati</taxon>
        <taxon>Bacillota</taxon>
        <taxon>Bacilli</taxon>
        <taxon>Bacillales</taxon>
        <taxon>Caryophanaceae</taxon>
        <taxon>Ureibacillus</taxon>
    </lineage>
</organism>
<gene>
    <name evidence="1" type="ORF">H9636_17930</name>
</gene>
<accession>A0ABR8XH15</accession>
<evidence type="ECO:0000313" key="2">
    <source>
        <dbReference type="Proteomes" id="UP000640930"/>
    </source>
</evidence>